<name>A0A4P8IIH8_9FIRM</name>
<dbReference type="Proteomes" id="UP000298653">
    <property type="component" value="Chromosome"/>
</dbReference>
<accession>A0A4P8IIH8</accession>
<dbReference type="PROSITE" id="PS51481">
    <property type="entry name" value="DHAK"/>
    <property type="match status" value="1"/>
</dbReference>
<evidence type="ECO:0000313" key="2">
    <source>
        <dbReference type="EMBL" id="QCP36687.1"/>
    </source>
</evidence>
<evidence type="ECO:0000259" key="1">
    <source>
        <dbReference type="PROSITE" id="PS51481"/>
    </source>
</evidence>
<evidence type="ECO:0000313" key="3">
    <source>
        <dbReference type="Proteomes" id="UP000298653"/>
    </source>
</evidence>
<dbReference type="EC" id="2.7.1.29" evidence="2"/>
<proteinExistence type="predicted"/>
<dbReference type="Pfam" id="PF02733">
    <property type="entry name" value="Dak1"/>
    <property type="match status" value="1"/>
</dbReference>
<dbReference type="RefSeq" id="WP_024729331.1">
    <property type="nucleotide sequence ID" value="NZ_CP040058.1"/>
</dbReference>
<organism evidence="2 3">
    <name type="scientific">Anaerostipes rhamnosivorans</name>
    <dbReference type="NCBI Taxonomy" id="1229621"/>
    <lineage>
        <taxon>Bacteria</taxon>
        <taxon>Bacillati</taxon>
        <taxon>Bacillota</taxon>
        <taxon>Clostridia</taxon>
        <taxon>Lachnospirales</taxon>
        <taxon>Lachnospiraceae</taxon>
        <taxon>Anaerostipes</taxon>
    </lineage>
</organism>
<dbReference type="AlphaFoldDB" id="A0A4P8IIH8"/>
<dbReference type="GO" id="GO:0005829">
    <property type="term" value="C:cytosol"/>
    <property type="evidence" value="ECO:0007669"/>
    <property type="project" value="TreeGrafter"/>
</dbReference>
<dbReference type="InterPro" id="IPR050861">
    <property type="entry name" value="Dihydroxyacetone_Kinase"/>
</dbReference>
<dbReference type="GO" id="GO:0004371">
    <property type="term" value="F:glycerone kinase activity"/>
    <property type="evidence" value="ECO:0007669"/>
    <property type="project" value="UniProtKB-EC"/>
</dbReference>
<sequence length="331" mass="35354">MQRFVNNPDYIVEDMVKGFLKAHDDLIVKNEKNDRVVQYKNAPVEGKVGLVTGGGSGHEPAFLGYVGENMMDAVAVGEVFSSPSAQAFYDAFMAADSGKGVACLFGNYAGDNMNVKMAIRKAKKQGVTVKYVTATDDVASSPKETKEKRHGIAGGVFMWKVGGAKAAKGADLDEVIATAQKAVDNTRSICVGLSPCAIPAVGHPNFDIKEGDMEFGIGHHGEPGINVQKLKPAKEIANDMAKAVIDDLEPADGDEVAVLLSGLGATPIMELYVLYDEIEAYLKEQGLSIYKVLIGDYVTSLDMNGAALTVMKLDEELKELLDYDAKAPGLK</sequence>
<dbReference type="KEGG" id="arf:AR1Y2_3233"/>
<dbReference type="Gene3D" id="3.40.50.10440">
    <property type="entry name" value="Dihydroxyacetone kinase, domain 1"/>
    <property type="match status" value="1"/>
</dbReference>
<reference evidence="2 3" key="1">
    <citation type="submission" date="2019-05" db="EMBL/GenBank/DDBJ databases">
        <title>Complete genome sequencing of Anaerostipes rhamnosivorans.</title>
        <authorList>
            <person name="Bui T.P.N."/>
            <person name="de Vos W.M."/>
        </authorList>
    </citation>
    <scope>NUCLEOTIDE SEQUENCE [LARGE SCALE GENOMIC DNA]</scope>
    <source>
        <strain evidence="2 3">1y2</strain>
    </source>
</reference>
<keyword evidence="2" id="KW-0418">Kinase</keyword>
<keyword evidence="2" id="KW-0808">Transferase</keyword>
<dbReference type="PANTHER" id="PTHR28629:SF4">
    <property type="entry name" value="TRIOKINASE_FMN CYCLASE"/>
    <property type="match status" value="1"/>
</dbReference>
<keyword evidence="3" id="KW-1185">Reference proteome</keyword>
<dbReference type="GO" id="GO:0019563">
    <property type="term" value="P:glycerol catabolic process"/>
    <property type="evidence" value="ECO:0007669"/>
    <property type="project" value="TreeGrafter"/>
</dbReference>
<dbReference type="PANTHER" id="PTHR28629">
    <property type="entry name" value="TRIOKINASE/FMN CYCLASE"/>
    <property type="match status" value="1"/>
</dbReference>
<dbReference type="InterPro" id="IPR004006">
    <property type="entry name" value="DhaK_dom"/>
</dbReference>
<dbReference type="EMBL" id="CP040058">
    <property type="protein sequence ID" value="QCP36687.1"/>
    <property type="molecule type" value="Genomic_DNA"/>
</dbReference>
<protein>
    <submittedName>
        <fullName evidence="2">Dihydroxyacetone kinase, dihydroxyacetone binding subunit</fullName>
        <ecNumber evidence="2">2.7.1.29</ecNumber>
    </submittedName>
</protein>
<dbReference type="Gene3D" id="3.30.1180.20">
    <property type="entry name" value="Dihydroxyacetone kinase, domain 2"/>
    <property type="match status" value="1"/>
</dbReference>
<feature type="domain" description="DhaK" evidence="1">
    <location>
        <begin position="7"/>
        <end position="330"/>
    </location>
</feature>
<dbReference type="FunFam" id="3.40.50.10440:FF:000001">
    <property type="entry name" value="Dihydroxyacetone kinase, DhaK subunit"/>
    <property type="match status" value="1"/>
</dbReference>
<dbReference type="SUPFAM" id="SSF82549">
    <property type="entry name" value="DAK1/DegV-like"/>
    <property type="match status" value="1"/>
</dbReference>
<dbReference type="OrthoDB" id="9806345at2"/>
<gene>
    <name evidence="2" type="ORF">AR1Y2_3233</name>
</gene>